<feature type="region of interest" description="Disordered" evidence="1">
    <location>
        <begin position="32"/>
        <end position="68"/>
    </location>
</feature>
<dbReference type="Proteomes" id="UP000887581">
    <property type="component" value="Unplaced"/>
</dbReference>
<evidence type="ECO:0000313" key="3">
    <source>
        <dbReference type="Proteomes" id="UP000887581"/>
    </source>
</evidence>
<dbReference type="GO" id="GO:0030017">
    <property type="term" value="C:sarcomere"/>
    <property type="evidence" value="ECO:0007669"/>
    <property type="project" value="TreeGrafter"/>
</dbReference>
<dbReference type="PANTHER" id="PTHR22739">
    <property type="entry name" value="STRIATED MUSCLE ACTIVATOR OF RHO-DEPENDENT SIGNALING-RELATED"/>
    <property type="match status" value="1"/>
</dbReference>
<sequence length="530" mass="59595">MNFVNSQNITRNWELRSLGRREGARGVINFFSSKDGTDASAMENSKKSKKNVGSTPTSSQNASDGTSLRIDKSAENSNISDSNENGNQSNLRVIGRSARDTIKMFNNIANENKEKLDKNPFSSTYAIPKYDTAAQDYGRPTRGSKTEARGIKAGDHIMREVLFLCEIINTHANGEPPNRIIKFGPLFYIYAHYSDKLVGMLIRARKYKLVDFEGEMLYQRQDDDKIIRLLKPIEEIRKLEPSGDPVNCISITGLPGSGKSEVLQGEYGKLMLPAATYDYIDATVTYVESWTTIHVQLPTAYRILSKLQKPLQQIYHKTDSLPNPTSGSAGIMKYGLQTEYYRVLIMKRIDPTLILATKQLIHPIPETLVDLPAQAFPIGINWKQSMAGTVSFNVFRNYLTNAEVVIQLGDRIMNNSFMGTVNVLDKNDKWYQMNEALQSNISIKRLQVNSTDYTKDNGMIKSNRNGNRKVNGQPDEAKKLKTATQDPEMANQQENNGSEDAELVSSGLVKQNKKEKKIFRDAIYNTRNGD</sequence>
<reference evidence="4" key="1">
    <citation type="submission" date="2022-11" db="UniProtKB">
        <authorList>
            <consortium name="WormBaseParasite"/>
        </authorList>
    </citation>
    <scope>IDENTIFICATION</scope>
</reference>
<feature type="compositionally biased region" description="Polar residues" evidence="1">
    <location>
        <begin position="51"/>
        <end position="66"/>
    </location>
</feature>
<evidence type="ECO:0000313" key="4">
    <source>
        <dbReference type="WBParaSite" id="sdigi.contig173.g5647.t1"/>
    </source>
</evidence>
<feature type="compositionally biased region" description="Polar residues" evidence="1">
    <location>
        <begin position="482"/>
        <end position="496"/>
    </location>
</feature>
<name>A0A915PI12_9BILA</name>
<dbReference type="SMART" id="SM01283">
    <property type="entry name" value="Costars"/>
    <property type="match status" value="1"/>
</dbReference>
<dbReference type="InterPro" id="IPR027817">
    <property type="entry name" value="Costars_dom"/>
</dbReference>
<feature type="region of interest" description="Disordered" evidence="1">
    <location>
        <begin position="454"/>
        <end position="508"/>
    </location>
</feature>
<dbReference type="InterPro" id="IPR026111">
    <property type="entry name" value="Abra"/>
</dbReference>
<feature type="compositionally biased region" description="Polar residues" evidence="1">
    <location>
        <begin position="460"/>
        <end position="470"/>
    </location>
</feature>
<protein>
    <submittedName>
        <fullName evidence="4">Costars domain-containing protein</fullName>
    </submittedName>
</protein>
<dbReference type="PANTHER" id="PTHR22739:SF7">
    <property type="entry name" value="EG:152A3.3 PROTEIN-RELATED"/>
    <property type="match status" value="1"/>
</dbReference>
<organism evidence="3 4">
    <name type="scientific">Setaria digitata</name>
    <dbReference type="NCBI Taxonomy" id="48799"/>
    <lineage>
        <taxon>Eukaryota</taxon>
        <taxon>Metazoa</taxon>
        <taxon>Ecdysozoa</taxon>
        <taxon>Nematoda</taxon>
        <taxon>Chromadorea</taxon>
        <taxon>Rhabditida</taxon>
        <taxon>Spirurina</taxon>
        <taxon>Spiruromorpha</taxon>
        <taxon>Filarioidea</taxon>
        <taxon>Setariidae</taxon>
        <taxon>Setaria</taxon>
    </lineage>
</organism>
<accession>A0A915PI12</accession>
<feature type="domain" description="Costars" evidence="2">
    <location>
        <begin position="155"/>
        <end position="230"/>
    </location>
</feature>
<dbReference type="InterPro" id="IPR038095">
    <property type="entry name" value="Costars_sf"/>
</dbReference>
<dbReference type="AlphaFoldDB" id="A0A915PI12"/>
<evidence type="ECO:0000259" key="2">
    <source>
        <dbReference type="SMART" id="SM01283"/>
    </source>
</evidence>
<dbReference type="Gene3D" id="1.10.10.1540">
    <property type="entry name" value="Costar domain"/>
    <property type="match status" value="1"/>
</dbReference>
<dbReference type="WBParaSite" id="sdigi.contig173.g5647.t1">
    <property type="protein sequence ID" value="sdigi.contig173.g5647.t1"/>
    <property type="gene ID" value="sdigi.contig173.g5647"/>
</dbReference>
<proteinExistence type="predicted"/>
<keyword evidence="3" id="KW-1185">Reference proteome</keyword>
<evidence type="ECO:0000256" key="1">
    <source>
        <dbReference type="SAM" id="MobiDB-lite"/>
    </source>
</evidence>
<dbReference type="GO" id="GO:0045944">
    <property type="term" value="P:positive regulation of transcription by RNA polymerase II"/>
    <property type="evidence" value="ECO:0007669"/>
    <property type="project" value="TreeGrafter"/>
</dbReference>
<dbReference type="GO" id="GO:0035025">
    <property type="term" value="P:positive regulation of Rho protein signal transduction"/>
    <property type="evidence" value="ECO:0007669"/>
    <property type="project" value="InterPro"/>
</dbReference>
<dbReference type="Pfam" id="PF14705">
    <property type="entry name" value="Costars"/>
    <property type="match status" value="1"/>
</dbReference>
<dbReference type="GO" id="GO:0003779">
    <property type="term" value="F:actin binding"/>
    <property type="evidence" value="ECO:0007669"/>
    <property type="project" value="InterPro"/>
</dbReference>